<gene>
    <name evidence="1" type="ORF">PAUS00366_LOCUS10043</name>
</gene>
<protein>
    <submittedName>
        <fullName evidence="1">Uncharacterized protein</fullName>
    </submittedName>
</protein>
<sequence>MGSSKEEITKRLSRAAEEIAKAASDETDSISTSIQREVASNILDLKEESAAQKTELVALKSDVNALKSDVNNKLNTVNQNLRDLHKSIHTLLSLIQEEGKISRIQNALQCIKSPDHLDEFNKVIVSILGCFSRGEGCNVDKHFKHYQNREYPDPFMTLLKVTIHPLIGKAPRVAKDSNEEWCIWYE</sequence>
<evidence type="ECO:0000313" key="1">
    <source>
        <dbReference type="EMBL" id="CAE0717291.1"/>
    </source>
</evidence>
<organism evidence="1">
    <name type="scientific">Pseudo-nitzschia australis</name>
    <dbReference type="NCBI Taxonomy" id="44445"/>
    <lineage>
        <taxon>Eukaryota</taxon>
        <taxon>Sar</taxon>
        <taxon>Stramenopiles</taxon>
        <taxon>Ochrophyta</taxon>
        <taxon>Bacillariophyta</taxon>
        <taxon>Bacillariophyceae</taxon>
        <taxon>Bacillariophycidae</taxon>
        <taxon>Bacillariales</taxon>
        <taxon>Bacillariaceae</taxon>
        <taxon>Pseudo-nitzschia</taxon>
    </lineage>
</organism>
<accession>A0A7S4AIX8</accession>
<proteinExistence type="predicted"/>
<name>A0A7S4AIX8_9STRA</name>
<reference evidence="1" key="1">
    <citation type="submission" date="2021-01" db="EMBL/GenBank/DDBJ databases">
        <authorList>
            <person name="Corre E."/>
            <person name="Pelletier E."/>
            <person name="Niang G."/>
            <person name="Scheremetjew M."/>
            <person name="Finn R."/>
            <person name="Kale V."/>
            <person name="Holt S."/>
            <person name="Cochrane G."/>
            <person name="Meng A."/>
            <person name="Brown T."/>
            <person name="Cohen L."/>
        </authorList>
    </citation>
    <scope>NUCLEOTIDE SEQUENCE</scope>
    <source>
        <strain evidence="1">10249 10 AB</strain>
    </source>
</reference>
<dbReference type="EMBL" id="HBIX01013593">
    <property type="protein sequence ID" value="CAE0717291.1"/>
    <property type="molecule type" value="Transcribed_RNA"/>
</dbReference>
<dbReference type="AlphaFoldDB" id="A0A7S4AIX8"/>